<organism evidence="4 5">
    <name type="scientific">Merdimonas faecis</name>
    <dbReference type="NCBI Taxonomy" id="1653435"/>
    <lineage>
        <taxon>Bacteria</taxon>
        <taxon>Bacillati</taxon>
        <taxon>Bacillota</taxon>
        <taxon>Clostridia</taxon>
        <taxon>Lachnospirales</taxon>
        <taxon>Lachnospiraceae</taxon>
        <taxon>Merdimonas</taxon>
    </lineage>
</organism>
<evidence type="ECO:0000313" key="4">
    <source>
        <dbReference type="EMBL" id="HJH49706.1"/>
    </source>
</evidence>
<protein>
    <submittedName>
        <fullName evidence="4">Stage III sporulation protein AA</fullName>
    </submittedName>
</protein>
<dbReference type="SUPFAM" id="SSF52540">
    <property type="entry name" value="P-loop containing nucleoside triphosphate hydrolases"/>
    <property type="match status" value="1"/>
</dbReference>
<dbReference type="Pfam" id="PF19568">
    <property type="entry name" value="Spore_III_AA"/>
    <property type="match status" value="1"/>
</dbReference>
<dbReference type="PANTHER" id="PTHR20953:SF3">
    <property type="entry name" value="P-LOOP CONTAINING NUCLEOSIDE TRIPHOSPHATE HYDROLASES SUPERFAMILY PROTEIN"/>
    <property type="match status" value="1"/>
</dbReference>
<sequence length="317" mass="35955">MREDQILHVLPRGVRGLLTGKRLKYEYLQEIRLRTGKPLLLIYQGREMLLHNQRDRPYLVTEADMRETLEYISNYSLYAYEQEMKQGFITIEGGHRVGMAGQVILEDGHVKNLKYVSSVNVRMSHEVQGCADRIFPYLVQGKEICHTLLVSPPRCGKTTLLRDLIRQISDGNAWISGRTVGVVDERSELGGCWRGVAQNHLGKRTDILDGCPKAEGMMMLIRSMGPEVIAADEIGSPEDVHAMEYAMHCGCRILATVHAGSMEELRRKPLLQQLVRKGSFERYVLLGNQKRVGQVQGIYDERGSLLYREELPGEQAC</sequence>
<dbReference type="NCBIfam" id="TIGR02858">
    <property type="entry name" value="spore_III_AA"/>
    <property type="match status" value="1"/>
</dbReference>
<dbReference type="EMBL" id="DYXE01000050">
    <property type="protein sequence ID" value="HJH49706.1"/>
    <property type="molecule type" value="Genomic_DNA"/>
</dbReference>
<evidence type="ECO:0000259" key="3">
    <source>
        <dbReference type="SMART" id="SM00382"/>
    </source>
</evidence>
<evidence type="ECO:0000313" key="5">
    <source>
        <dbReference type="Proteomes" id="UP000813420"/>
    </source>
</evidence>
<dbReference type="SMART" id="SM00382">
    <property type="entry name" value="AAA"/>
    <property type="match status" value="1"/>
</dbReference>
<dbReference type="InterPro" id="IPR045735">
    <property type="entry name" value="Spore_III_AA_AAA+_ATPase"/>
</dbReference>
<keyword evidence="1" id="KW-0547">Nucleotide-binding</keyword>
<dbReference type="Gene3D" id="3.40.50.300">
    <property type="entry name" value="P-loop containing nucleotide triphosphate hydrolases"/>
    <property type="match status" value="1"/>
</dbReference>
<dbReference type="InterPro" id="IPR027417">
    <property type="entry name" value="P-loop_NTPase"/>
</dbReference>
<dbReference type="RefSeq" id="WP_277271898.1">
    <property type="nucleotide sequence ID" value="NZ_DYXE01000050.1"/>
</dbReference>
<reference evidence="4" key="1">
    <citation type="journal article" date="2021" name="PeerJ">
        <title>Extensive microbial diversity within the chicken gut microbiome revealed by metagenomics and culture.</title>
        <authorList>
            <person name="Gilroy R."/>
            <person name="Ravi A."/>
            <person name="Getino M."/>
            <person name="Pursley I."/>
            <person name="Horton D.L."/>
            <person name="Alikhan N.F."/>
            <person name="Baker D."/>
            <person name="Gharbi K."/>
            <person name="Hall N."/>
            <person name="Watson M."/>
            <person name="Adriaenssens E.M."/>
            <person name="Foster-Nyarko E."/>
            <person name="Jarju S."/>
            <person name="Secka A."/>
            <person name="Antonio M."/>
            <person name="Oren A."/>
            <person name="Chaudhuri R.R."/>
            <person name="La Ragione R."/>
            <person name="Hildebrand F."/>
            <person name="Pallen M.J."/>
        </authorList>
    </citation>
    <scope>NUCLEOTIDE SEQUENCE</scope>
    <source>
        <strain evidence="4">USAMLcec4-12693</strain>
    </source>
</reference>
<name>A0A9D2VXV5_9FIRM</name>
<feature type="domain" description="AAA+ ATPase" evidence="3">
    <location>
        <begin position="143"/>
        <end position="278"/>
    </location>
</feature>
<accession>A0A9D2VXV5</accession>
<evidence type="ECO:0000256" key="1">
    <source>
        <dbReference type="ARBA" id="ARBA00022741"/>
    </source>
</evidence>
<comment type="caution">
    <text evidence="4">The sequence shown here is derived from an EMBL/GenBank/DDBJ whole genome shotgun (WGS) entry which is preliminary data.</text>
</comment>
<dbReference type="InterPro" id="IPR003593">
    <property type="entry name" value="AAA+_ATPase"/>
</dbReference>
<proteinExistence type="predicted"/>
<dbReference type="GO" id="GO:0005524">
    <property type="term" value="F:ATP binding"/>
    <property type="evidence" value="ECO:0007669"/>
    <property type="project" value="UniProtKB-KW"/>
</dbReference>
<dbReference type="AlphaFoldDB" id="A0A9D2VXV5"/>
<evidence type="ECO:0000256" key="2">
    <source>
        <dbReference type="ARBA" id="ARBA00022840"/>
    </source>
</evidence>
<dbReference type="Proteomes" id="UP000813420">
    <property type="component" value="Unassembled WGS sequence"/>
</dbReference>
<gene>
    <name evidence="4" type="primary">spoIIIAA</name>
    <name evidence="4" type="ORF">K8V39_05515</name>
</gene>
<dbReference type="PANTHER" id="PTHR20953">
    <property type="entry name" value="KINASE-RELATED"/>
    <property type="match status" value="1"/>
</dbReference>
<keyword evidence="2" id="KW-0067">ATP-binding</keyword>
<reference evidence="4" key="2">
    <citation type="submission" date="2021-09" db="EMBL/GenBank/DDBJ databases">
        <authorList>
            <person name="Gilroy R."/>
        </authorList>
    </citation>
    <scope>NUCLEOTIDE SEQUENCE</scope>
    <source>
        <strain evidence="4">USAMLcec4-12693</strain>
    </source>
</reference>
<dbReference type="InterPro" id="IPR014217">
    <property type="entry name" value="Spore_III_AA"/>
</dbReference>